<proteinExistence type="predicted"/>
<evidence type="ECO:0000313" key="2">
    <source>
        <dbReference type="EMBL" id="ORC84551.1"/>
    </source>
</evidence>
<evidence type="ECO:0000256" key="1">
    <source>
        <dbReference type="SAM" id="MobiDB-lite"/>
    </source>
</evidence>
<protein>
    <submittedName>
        <fullName evidence="2">Uncharacterized protein</fullName>
    </submittedName>
</protein>
<dbReference type="RefSeq" id="XP_028878617.1">
    <property type="nucleotide sequence ID" value="XM_029030018.1"/>
</dbReference>
<accession>A0A1X0NIY6</accession>
<dbReference type="Pfam" id="PF04463">
    <property type="entry name" value="2-thiour_desulf"/>
    <property type="match status" value="1"/>
</dbReference>
<evidence type="ECO:0000313" key="3">
    <source>
        <dbReference type="Proteomes" id="UP000192257"/>
    </source>
</evidence>
<dbReference type="VEuPathDB" id="TriTrypDB:TM35_000431190"/>
<dbReference type="OrthoDB" id="273561at2759"/>
<dbReference type="InterPro" id="IPR007553">
    <property type="entry name" value="2-thiour_desulf"/>
</dbReference>
<dbReference type="GeneID" id="39989798"/>
<sequence>MAGRRPLTLGGVNVRQLLHHYRQGLSSSQSLSLSSLSSLSSSQSLSSPIVEKGGKKKEEEDCKRPVLLVSACLLGHCVSYRRHHSSPRPRTPAGFLLHCLASDYALLTCIPVCPEMDLLHMTSPRPPIRLLQSQQTERKEREGKSQQQQQQEQKVYIYGNVKGEVKEGRELRERLISRHPLLADELLVRQLTGIDACLLKARSPSCGVGDARVYTSASGGVYKEADGFFVNEWLRPVVGTLPLVTERQLYFDDEEEEEEEQQEQEAIGISITRKSHHNSKHRYGVLSFIRDFLTRFEKRRGAQS</sequence>
<dbReference type="PANTHER" id="PTHR30087">
    <property type="entry name" value="INNER MEMBRANE PROTEIN"/>
    <property type="match status" value="1"/>
</dbReference>
<comment type="caution">
    <text evidence="2">The sequence shown here is derived from an EMBL/GenBank/DDBJ whole genome shotgun (WGS) entry which is preliminary data.</text>
</comment>
<keyword evidence="3" id="KW-1185">Reference proteome</keyword>
<dbReference type="PANTHER" id="PTHR30087:SF0">
    <property type="entry name" value="INNER MEMBRANE PROTEIN"/>
    <property type="match status" value="1"/>
</dbReference>
<dbReference type="AlphaFoldDB" id="A0A1X0NIY6"/>
<dbReference type="Proteomes" id="UP000192257">
    <property type="component" value="Unassembled WGS sequence"/>
</dbReference>
<dbReference type="EMBL" id="NBCO01000043">
    <property type="protein sequence ID" value="ORC84551.1"/>
    <property type="molecule type" value="Genomic_DNA"/>
</dbReference>
<organism evidence="2 3">
    <name type="scientific">Trypanosoma theileri</name>
    <dbReference type="NCBI Taxonomy" id="67003"/>
    <lineage>
        <taxon>Eukaryota</taxon>
        <taxon>Discoba</taxon>
        <taxon>Euglenozoa</taxon>
        <taxon>Kinetoplastea</taxon>
        <taxon>Metakinetoplastina</taxon>
        <taxon>Trypanosomatida</taxon>
        <taxon>Trypanosomatidae</taxon>
        <taxon>Trypanosoma</taxon>
    </lineage>
</organism>
<gene>
    <name evidence="2" type="ORF">TM35_000431190</name>
</gene>
<feature type="region of interest" description="Disordered" evidence="1">
    <location>
        <begin position="133"/>
        <end position="152"/>
    </location>
</feature>
<name>A0A1X0NIY6_9TRYP</name>
<reference evidence="2 3" key="1">
    <citation type="submission" date="2017-03" db="EMBL/GenBank/DDBJ databases">
        <title>An alternative strategy for trypanosome survival in the mammalian bloodstream revealed through genome and transcriptome analysis of the ubiquitous bovine parasite Trypanosoma (Megatrypanum) theileri.</title>
        <authorList>
            <person name="Kelly S."/>
            <person name="Ivens A."/>
            <person name="Mott A."/>
            <person name="O'Neill E."/>
            <person name="Emms D."/>
            <person name="Macleod O."/>
            <person name="Voorheis P."/>
            <person name="Matthews J."/>
            <person name="Matthews K."/>
            <person name="Carrington M."/>
        </authorList>
    </citation>
    <scope>NUCLEOTIDE SEQUENCE [LARGE SCALE GENOMIC DNA]</scope>
    <source>
        <strain evidence="2">Edinburgh</strain>
    </source>
</reference>